<dbReference type="PANTHER" id="PTHR30336:SF20">
    <property type="entry name" value="DUF218 DOMAIN-CONTAINING PROTEIN"/>
    <property type="match status" value="1"/>
</dbReference>
<dbReference type="RefSeq" id="WP_073091104.1">
    <property type="nucleotide sequence ID" value="NZ_FRCY01000001.1"/>
</dbReference>
<feature type="domain" description="DUF218" evidence="1">
    <location>
        <begin position="35"/>
        <end position="151"/>
    </location>
</feature>
<organism evidence="2 3">
    <name type="scientific">Cyclobacterium lianum</name>
    <dbReference type="NCBI Taxonomy" id="388280"/>
    <lineage>
        <taxon>Bacteria</taxon>
        <taxon>Pseudomonadati</taxon>
        <taxon>Bacteroidota</taxon>
        <taxon>Cytophagia</taxon>
        <taxon>Cytophagales</taxon>
        <taxon>Cyclobacteriaceae</taxon>
        <taxon>Cyclobacterium</taxon>
    </lineage>
</organism>
<dbReference type="Proteomes" id="UP000184513">
    <property type="component" value="Unassembled WGS sequence"/>
</dbReference>
<dbReference type="Gene3D" id="3.40.50.620">
    <property type="entry name" value="HUPs"/>
    <property type="match status" value="1"/>
</dbReference>
<sequence>MFQENQPKIDSEVLSLAQILWDYHQLNHSLQPAGAILVLGSHDTRVAVRGAELWLEGLAEYLIFSGGLGNFTQGVWDEAEADKFAAIALELGVPENAILIENKSTNTGENIRFTQKLLSREGLDIDQFIIVQKPYMERRSYATFKQHWPDKMVYVTSPRISLEAYPNAEIPMAVVIQSMVGDLQRIREYPKRGFQIHQDIPDEVWRAFEQLVALGFDQHLIS</sequence>
<dbReference type="InterPro" id="IPR014729">
    <property type="entry name" value="Rossmann-like_a/b/a_fold"/>
</dbReference>
<protein>
    <submittedName>
        <fullName evidence="2">Uncharacterized SAM-binding protein YcdF, DUF218 family</fullName>
    </submittedName>
</protein>
<proteinExistence type="predicted"/>
<dbReference type="CDD" id="cd06259">
    <property type="entry name" value="YdcF-like"/>
    <property type="match status" value="1"/>
</dbReference>
<evidence type="ECO:0000313" key="3">
    <source>
        <dbReference type="Proteomes" id="UP000184513"/>
    </source>
</evidence>
<reference evidence="2 3" key="1">
    <citation type="submission" date="2016-11" db="EMBL/GenBank/DDBJ databases">
        <authorList>
            <person name="Jaros S."/>
            <person name="Januszkiewicz K."/>
            <person name="Wedrychowicz H."/>
        </authorList>
    </citation>
    <scope>NUCLEOTIDE SEQUENCE [LARGE SCALE GENOMIC DNA]</scope>
    <source>
        <strain evidence="2 3">CGMCC 1.6102</strain>
    </source>
</reference>
<dbReference type="AlphaFoldDB" id="A0A1M7IRC1"/>
<evidence type="ECO:0000259" key="1">
    <source>
        <dbReference type="Pfam" id="PF02698"/>
    </source>
</evidence>
<dbReference type="InterPro" id="IPR051599">
    <property type="entry name" value="Cell_Envelope_Assoc"/>
</dbReference>
<dbReference type="STRING" id="388280.SAMN04488057_101435"/>
<keyword evidence="3" id="KW-1185">Reference proteome</keyword>
<dbReference type="Pfam" id="PF02698">
    <property type="entry name" value="DUF218"/>
    <property type="match status" value="1"/>
</dbReference>
<gene>
    <name evidence="2" type="ORF">SAMN04488057_101435</name>
</gene>
<evidence type="ECO:0000313" key="2">
    <source>
        <dbReference type="EMBL" id="SHM43235.1"/>
    </source>
</evidence>
<dbReference type="OrthoDB" id="9782395at2"/>
<dbReference type="InterPro" id="IPR003848">
    <property type="entry name" value="DUF218"/>
</dbReference>
<dbReference type="PANTHER" id="PTHR30336">
    <property type="entry name" value="INNER MEMBRANE PROTEIN, PROBABLE PERMEASE"/>
    <property type="match status" value="1"/>
</dbReference>
<name>A0A1M7IRC1_9BACT</name>
<dbReference type="GO" id="GO:0005886">
    <property type="term" value="C:plasma membrane"/>
    <property type="evidence" value="ECO:0007669"/>
    <property type="project" value="TreeGrafter"/>
</dbReference>
<accession>A0A1M7IRC1</accession>
<dbReference type="EMBL" id="FRCY01000001">
    <property type="protein sequence ID" value="SHM43235.1"/>
    <property type="molecule type" value="Genomic_DNA"/>
</dbReference>